<keyword evidence="2 5" id="KW-0545">Nucleotide biosynthesis</keyword>
<keyword evidence="4 5" id="KW-0418">Kinase</keyword>
<dbReference type="Gene3D" id="3.40.50.300">
    <property type="entry name" value="P-loop containing nucleotide triphosphate hydrolases"/>
    <property type="match status" value="1"/>
</dbReference>
<evidence type="ECO:0000256" key="6">
    <source>
        <dbReference type="RuleBase" id="RU003330"/>
    </source>
</evidence>
<evidence type="ECO:0000256" key="7">
    <source>
        <dbReference type="RuleBase" id="RU003331"/>
    </source>
</evidence>
<comment type="caution">
    <text evidence="8">The sequence shown here is derived from an EMBL/GenBank/DDBJ whole genome shotgun (WGS) entry which is preliminary data.</text>
</comment>
<keyword evidence="1 5" id="KW-0808">Transferase</keyword>
<feature type="binding site" evidence="5">
    <location>
        <position position="127"/>
    </location>
    <ligand>
        <name>ATP</name>
        <dbReference type="ChEBI" id="CHEBI:30616"/>
    </ligand>
</feature>
<feature type="binding site" evidence="5">
    <location>
        <position position="133"/>
    </location>
    <ligand>
        <name>AMP</name>
        <dbReference type="ChEBI" id="CHEBI:456215"/>
    </ligand>
</feature>
<dbReference type="GO" id="GO:0004017">
    <property type="term" value="F:AMP kinase activity"/>
    <property type="evidence" value="ECO:0007669"/>
    <property type="project" value="UniProtKB-EC"/>
</dbReference>
<keyword evidence="3 5" id="KW-0547">Nucleotide-binding</keyword>
<comment type="pathway">
    <text evidence="5">Purine metabolism; AMP biosynthesis via salvage pathway; AMP from ADP: step 1/1.</text>
</comment>
<feature type="binding site" evidence="5">
    <location>
        <position position="36"/>
    </location>
    <ligand>
        <name>AMP</name>
        <dbReference type="ChEBI" id="CHEBI:456215"/>
    </ligand>
</feature>
<accession>A0ABT4CBZ7</accession>
<comment type="similarity">
    <text evidence="5 6">Belongs to the adenylate kinase family.</text>
</comment>
<evidence type="ECO:0000256" key="1">
    <source>
        <dbReference type="ARBA" id="ARBA00022679"/>
    </source>
</evidence>
<comment type="subcellular location">
    <subcellularLocation>
        <location evidence="5 7">Cytoplasm</location>
    </subcellularLocation>
</comment>
<keyword evidence="5 7" id="KW-0067">ATP-binding</keyword>
<dbReference type="InterPro" id="IPR027417">
    <property type="entry name" value="P-loop_NTPase"/>
</dbReference>
<feature type="binding site" evidence="5">
    <location>
        <position position="172"/>
    </location>
    <ligand>
        <name>ATP</name>
        <dbReference type="ChEBI" id="CHEBI:30616"/>
    </ligand>
</feature>
<dbReference type="PANTHER" id="PTHR23359">
    <property type="entry name" value="NUCLEOTIDE KINASE"/>
    <property type="match status" value="1"/>
</dbReference>
<sequence>MKLLLMGPPGAGKGTQASRFAADLRAPHISTGDIFRENVAGQTPLGKQAQAYMDRGEYVPDELTNALVAERLARADAQPGFILDGYPRTPDQVAWLDAMLSHRGQQVDHVLWLDVARTELVTRLTSRAAASGRSDDDPAVVERRLDVFDAQTAPLLALYRARGILRSVDGVGTLEQVAGRMRTALDLPSNASAVDAPSDTAVSSTPV</sequence>
<comment type="function">
    <text evidence="5">Catalyzes the reversible transfer of the terminal phosphate group between ATP and AMP. Plays an important role in cellular energy homeostasis and in adenine nucleotide metabolism.</text>
</comment>
<dbReference type="NCBIfam" id="NF011104">
    <property type="entry name" value="PRK14531.1"/>
    <property type="match status" value="1"/>
</dbReference>
<dbReference type="Proteomes" id="UP001074726">
    <property type="component" value="Unassembled WGS sequence"/>
</dbReference>
<feature type="binding site" evidence="5">
    <location>
        <position position="144"/>
    </location>
    <ligand>
        <name>AMP</name>
        <dbReference type="ChEBI" id="CHEBI:456215"/>
    </ligand>
</feature>
<comment type="caution">
    <text evidence="5">Lacks conserved residue(s) required for the propagation of feature annotation.</text>
</comment>
<dbReference type="InterPro" id="IPR033690">
    <property type="entry name" value="Adenylat_kinase_CS"/>
</dbReference>
<reference evidence="8" key="1">
    <citation type="submission" date="2022-08" db="EMBL/GenBank/DDBJ databases">
        <title>Genome sequencing of Nocardioides sp. STR2.</title>
        <authorList>
            <person name="So Y."/>
        </authorList>
    </citation>
    <scope>NUCLEOTIDE SEQUENCE</scope>
    <source>
        <strain evidence="8">STR2</strain>
    </source>
</reference>
<dbReference type="RefSeq" id="WP_268111196.1">
    <property type="nucleotide sequence ID" value="NZ_JAPPUX010000002.1"/>
</dbReference>
<evidence type="ECO:0000313" key="8">
    <source>
        <dbReference type="EMBL" id="MCY4726346.1"/>
    </source>
</evidence>
<dbReference type="InterPro" id="IPR000850">
    <property type="entry name" value="Adenylat/UMP-CMP_kin"/>
</dbReference>
<keyword evidence="5" id="KW-0963">Cytoplasm</keyword>
<dbReference type="EC" id="2.7.4.3" evidence="5 7"/>
<evidence type="ECO:0000256" key="3">
    <source>
        <dbReference type="ARBA" id="ARBA00022741"/>
    </source>
</evidence>
<evidence type="ECO:0000256" key="5">
    <source>
        <dbReference type="HAMAP-Rule" id="MF_00235"/>
    </source>
</evidence>
<comment type="catalytic activity">
    <reaction evidence="5 7">
        <text>AMP + ATP = 2 ADP</text>
        <dbReference type="Rhea" id="RHEA:12973"/>
        <dbReference type="ChEBI" id="CHEBI:30616"/>
        <dbReference type="ChEBI" id="CHEBI:456215"/>
        <dbReference type="ChEBI" id="CHEBI:456216"/>
        <dbReference type="EC" id="2.7.4.3"/>
    </reaction>
</comment>
<dbReference type="NCBIfam" id="NF001381">
    <property type="entry name" value="PRK00279.1-3"/>
    <property type="match status" value="1"/>
</dbReference>
<comment type="domain">
    <text evidence="5">Consists of three domains, a large central CORE domain and two small peripheral domains, NMPbind and LID, which undergo movements during catalysis. The LID domain closes over the site of phosphoryl transfer upon ATP binding. Assembling and dissambling the active center during each catalytic cycle provides an effective means to prevent ATP hydrolysis.</text>
</comment>
<dbReference type="PRINTS" id="PR00094">
    <property type="entry name" value="ADENYLTKNASE"/>
</dbReference>
<dbReference type="Pfam" id="PF00406">
    <property type="entry name" value="ADK"/>
    <property type="match status" value="1"/>
</dbReference>
<protein>
    <recommendedName>
        <fullName evidence="5 7">Adenylate kinase</fullName>
        <shortName evidence="5">AK</shortName>
        <ecNumber evidence="5 7">2.7.4.3</ecNumber>
    </recommendedName>
    <alternativeName>
        <fullName evidence="5">ATP-AMP transphosphorylase</fullName>
    </alternativeName>
    <alternativeName>
        <fullName evidence="5">ATP:AMP phosphotransferase</fullName>
    </alternativeName>
    <alternativeName>
        <fullName evidence="5">Adenylate monophosphate kinase</fullName>
    </alternativeName>
</protein>
<dbReference type="NCBIfam" id="NF011105">
    <property type="entry name" value="PRK14532.1"/>
    <property type="match status" value="1"/>
</dbReference>
<gene>
    <name evidence="5" type="primary">adk</name>
    <name evidence="8" type="ORF">NYO98_08650</name>
</gene>
<evidence type="ECO:0000256" key="2">
    <source>
        <dbReference type="ARBA" id="ARBA00022727"/>
    </source>
</evidence>
<proteinExistence type="inferred from homology"/>
<evidence type="ECO:0000256" key="4">
    <source>
        <dbReference type="ARBA" id="ARBA00022777"/>
    </source>
</evidence>
<feature type="binding site" evidence="5">
    <location>
        <begin position="85"/>
        <end position="88"/>
    </location>
    <ligand>
        <name>AMP</name>
        <dbReference type="ChEBI" id="CHEBI:456215"/>
    </ligand>
</feature>
<dbReference type="CDD" id="cd01428">
    <property type="entry name" value="ADK"/>
    <property type="match status" value="1"/>
</dbReference>
<comment type="subunit">
    <text evidence="5 7">Monomer.</text>
</comment>
<dbReference type="NCBIfam" id="NF011100">
    <property type="entry name" value="PRK14527.1"/>
    <property type="match status" value="1"/>
</dbReference>
<name>A0ABT4CBZ7_9ACTN</name>
<feature type="binding site" evidence="5">
    <location>
        <position position="92"/>
    </location>
    <ligand>
        <name>AMP</name>
        <dbReference type="ChEBI" id="CHEBI:456215"/>
    </ligand>
</feature>
<dbReference type="HAMAP" id="MF_00235">
    <property type="entry name" value="Adenylate_kinase_Adk"/>
    <property type="match status" value="1"/>
</dbReference>
<evidence type="ECO:0000313" key="9">
    <source>
        <dbReference type="Proteomes" id="UP001074726"/>
    </source>
</evidence>
<keyword evidence="9" id="KW-1185">Reference proteome</keyword>
<feature type="region of interest" description="NMP" evidence="5">
    <location>
        <begin position="30"/>
        <end position="59"/>
    </location>
</feature>
<organism evidence="8 9">
    <name type="scientific">Nocardioides pini</name>
    <dbReference type="NCBI Taxonomy" id="2975053"/>
    <lineage>
        <taxon>Bacteria</taxon>
        <taxon>Bacillati</taxon>
        <taxon>Actinomycetota</taxon>
        <taxon>Actinomycetes</taxon>
        <taxon>Propionibacteriales</taxon>
        <taxon>Nocardioidaceae</taxon>
        <taxon>Nocardioides</taxon>
    </lineage>
</organism>
<dbReference type="EMBL" id="JAPPUX010000002">
    <property type="protein sequence ID" value="MCY4726346.1"/>
    <property type="molecule type" value="Genomic_DNA"/>
</dbReference>
<feature type="binding site" evidence="5">
    <location>
        <begin position="10"/>
        <end position="15"/>
    </location>
    <ligand>
        <name>ATP</name>
        <dbReference type="ChEBI" id="CHEBI:30616"/>
    </ligand>
</feature>
<dbReference type="PROSITE" id="PS00113">
    <property type="entry name" value="ADENYLATE_KINASE"/>
    <property type="match status" value="1"/>
</dbReference>
<dbReference type="SUPFAM" id="SSF52540">
    <property type="entry name" value="P-loop containing nucleoside triphosphate hydrolases"/>
    <property type="match status" value="1"/>
</dbReference>
<feature type="binding site" evidence="5">
    <location>
        <begin position="57"/>
        <end position="59"/>
    </location>
    <ligand>
        <name>AMP</name>
        <dbReference type="ChEBI" id="CHEBI:456215"/>
    </ligand>
</feature>
<feature type="binding site" evidence="5">
    <location>
        <position position="31"/>
    </location>
    <ligand>
        <name>AMP</name>
        <dbReference type="ChEBI" id="CHEBI:456215"/>
    </ligand>
</feature>